<dbReference type="EMBL" id="VSSQ01004614">
    <property type="protein sequence ID" value="MPM25946.1"/>
    <property type="molecule type" value="Genomic_DNA"/>
</dbReference>
<comment type="similarity">
    <text evidence="1">Belongs to the Dps family.</text>
</comment>
<dbReference type="Pfam" id="PF00210">
    <property type="entry name" value="Ferritin"/>
    <property type="match status" value="1"/>
</dbReference>
<protein>
    <submittedName>
        <fullName evidence="4">DNA protection during starvation protein</fullName>
        <ecNumber evidence="4">1.16.-.-</ecNumber>
    </submittedName>
</protein>
<proteinExistence type="inferred from homology"/>
<comment type="caution">
    <text evidence="4">The sequence shown here is derived from an EMBL/GenBank/DDBJ whole genome shotgun (WGS) entry which is preliminary data.</text>
</comment>
<dbReference type="PROSITE" id="PS00818">
    <property type="entry name" value="DPS_1"/>
    <property type="match status" value="1"/>
</dbReference>
<gene>
    <name evidence="4" type="primary">dps_5</name>
    <name evidence="4" type="ORF">SDC9_72447</name>
</gene>
<organism evidence="4">
    <name type="scientific">bioreactor metagenome</name>
    <dbReference type="NCBI Taxonomy" id="1076179"/>
    <lineage>
        <taxon>unclassified sequences</taxon>
        <taxon>metagenomes</taxon>
        <taxon>ecological metagenomes</taxon>
    </lineage>
</organism>
<feature type="region of interest" description="Disordered" evidence="2">
    <location>
        <begin position="1"/>
        <end position="24"/>
    </location>
</feature>
<feature type="domain" description="Ferritin/DPS" evidence="3">
    <location>
        <begin position="32"/>
        <end position="171"/>
    </location>
</feature>
<dbReference type="InterPro" id="IPR012347">
    <property type="entry name" value="Ferritin-like"/>
</dbReference>
<dbReference type="PRINTS" id="PR01346">
    <property type="entry name" value="HELNAPAPROT"/>
</dbReference>
<dbReference type="PANTHER" id="PTHR42932:SF1">
    <property type="entry name" value="GENERAL STRESS PROTEIN 20U"/>
    <property type="match status" value="1"/>
</dbReference>
<dbReference type="InterPro" id="IPR009078">
    <property type="entry name" value="Ferritin-like_SF"/>
</dbReference>
<evidence type="ECO:0000259" key="3">
    <source>
        <dbReference type="Pfam" id="PF00210"/>
    </source>
</evidence>
<dbReference type="PIRSF" id="PIRSF005900">
    <property type="entry name" value="Dps"/>
    <property type="match status" value="1"/>
</dbReference>
<dbReference type="GO" id="GO:0008199">
    <property type="term" value="F:ferric iron binding"/>
    <property type="evidence" value="ECO:0007669"/>
    <property type="project" value="InterPro"/>
</dbReference>
<evidence type="ECO:0000313" key="4">
    <source>
        <dbReference type="EMBL" id="MPM25946.1"/>
    </source>
</evidence>
<dbReference type="EC" id="1.16.-.-" evidence="4"/>
<dbReference type="InterPro" id="IPR002177">
    <property type="entry name" value="DPS_DNA-bd"/>
</dbReference>
<dbReference type="InterPro" id="IPR023188">
    <property type="entry name" value="DPS_DNA-bd_CS"/>
</dbReference>
<dbReference type="PANTHER" id="PTHR42932">
    <property type="entry name" value="GENERAL STRESS PROTEIN 20U"/>
    <property type="match status" value="1"/>
</dbReference>
<dbReference type="Gene3D" id="1.20.1260.10">
    <property type="match status" value="1"/>
</dbReference>
<dbReference type="CDD" id="cd01043">
    <property type="entry name" value="DPS"/>
    <property type="match status" value="1"/>
</dbReference>
<name>A0A644YBL4_9ZZZZ</name>
<sequence length="185" mass="21817">MSEDRTVQEKLQEETEQEEHEHHHNPTAAAMTNHIVANIATLHVKLHQYHWYVKGPHFFSLHEKFEELYNENEEWFDQIAERLLASGNKPFSTTAQFQQYSFLKEDPADKYLSAEKMVENLIDDYRTTRDVTMRAITMAQDEGDVVLEDTLISYKAYVDKTLWMMQAFLGKEAYEDDDAMEEDED</sequence>
<dbReference type="InterPro" id="IPR008331">
    <property type="entry name" value="Ferritin_DPS_dom"/>
</dbReference>
<keyword evidence="4" id="KW-0560">Oxidoreductase</keyword>
<evidence type="ECO:0000256" key="1">
    <source>
        <dbReference type="ARBA" id="ARBA00009497"/>
    </source>
</evidence>
<evidence type="ECO:0000256" key="2">
    <source>
        <dbReference type="SAM" id="MobiDB-lite"/>
    </source>
</evidence>
<reference evidence="4" key="1">
    <citation type="submission" date="2019-08" db="EMBL/GenBank/DDBJ databases">
        <authorList>
            <person name="Kucharzyk K."/>
            <person name="Murdoch R.W."/>
            <person name="Higgins S."/>
            <person name="Loffler F."/>
        </authorList>
    </citation>
    <scope>NUCLEOTIDE SEQUENCE</scope>
</reference>
<accession>A0A644YBL4</accession>
<dbReference type="SUPFAM" id="SSF47240">
    <property type="entry name" value="Ferritin-like"/>
    <property type="match status" value="1"/>
</dbReference>
<dbReference type="AlphaFoldDB" id="A0A644YBL4"/>
<dbReference type="GO" id="GO:0016722">
    <property type="term" value="F:oxidoreductase activity, acting on metal ions"/>
    <property type="evidence" value="ECO:0007669"/>
    <property type="project" value="InterPro"/>
</dbReference>